<dbReference type="GO" id="GO:0043235">
    <property type="term" value="C:receptor complex"/>
    <property type="evidence" value="ECO:0007669"/>
    <property type="project" value="TreeGrafter"/>
</dbReference>
<evidence type="ECO:0000256" key="2">
    <source>
        <dbReference type="PROSITE-ProRule" id="PRU10141"/>
    </source>
</evidence>
<name>A0A9N9IUE8_9GLOM</name>
<feature type="domain" description="Protein kinase" evidence="3">
    <location>
        <begin position="25"/>
        <end position="188"/>
    </location>
</feature>
<dbReference type="Proteomes" id="UP000789405">
    <property type="component" value="Unassembled WGS sequence"/>
</dbReference>
<accession>A0A9N9IUE8</accession>
<dbReference type="Gene3D" id="3.30.200.20">
    <property type="entry name" value="Phosphorylase Kinase, domain 1"/>
    <property type="match status" value="1"/>
</dbReference>
<dbReference type="PANTHER" id="PTHR24416">
    <property type="entry name" value="TYROSINE-PROTEIN KINASE RECEPTOR"/>
    <property type="match status" value="1"/>
</dbReference>
<dbReference type="GO" id="GO:0004714">
    <property type="term" value="F:transmembrane receptor protein tyrosine kinase activity"/>
    <property type="evidence" value="ECO:0007669"/>
    <property type="project" value="TreeGrafter"/>
</dbReference>
<dbReference type="GO" id="GO:0005886">
    <property type="term" value="C:plasma membrane"/>
    <property type="evidence" value="ECO:0007669"/>
    <property type="project" value="TreeGrafter"/>
</dbReference>
<proteinExistence type="predicted"/>
<dbReference type="InterPro" id="IPR011009">
    <property type="entry name" value="Kinase-like_dom_sf"/>
</dbReference>
<dbReference type="PROSITE" id="PS00107">
    <property type="entry name" value="PROTEIN_KINASE_ATP"/>
    <property type="match status" value="1"/>
</dbReference>
<dbReference type="GO" id="GO:0007169">
    <property type="term" value="P:cell surface receptor protein tyrosine kinase signaling pathway"/>
    <property type="evidence" value="ECO:0007669"/>
    <property type="project" value="TreeGrafter"/>
</dbReference>
<keyword evidence="5" id="KW-1185">Reference proteome</keyword>
<dbReference type="Gene3D" id="1.10.510.10">
    <property type="entry name" value="Transferase(Phosphotransferase) domain 1"/>
    <property type="match status" value="1"/>
</dbReference>
<dbReference type="OrthoDB" id="2427446at2759"/>
<dbReference type="SUPFAM" id="SSF56112">
    <property type="entry name" value="Protein kinase-like (PK-like)"/>
    <property type="match status" value="2"/>
</dbReference>
<evidence type="ECO:0000313" key="5">
    <source>
        <dbReference type="Proteomes" id="UP000789405"/>
    </source>
</evidence>
<dbReference type="InterPro" id="IPR000719">
    <property type="entry name" value="Prot_kinase_dom"/>
</dbReference>
<evidence type="ECO:0000259" key="3">
    <source>
        <dbReference type="PROSITE" id="PS50011"/>
    </source>
</evidence>
<dbReference type="EMBL" id="CAJVPY010014936">
    <property type="protein sequence ID" value="CAG8749110.1"/>
    <property type="molecule type" value="Genomic_DNA"/>
</dbReference>
<dbReference type="PROSITE" id="PS50011">
    <property type="entry name" value="PROTEIN_KINASE_DOM"/>
    <property type="match status" value="1"/>
</dbReference>
<keyword evidence="2" id="KW-0067">ATP-binding</keyword>
<feature type="binding site" evidence="2">
    <location>
        <position position="63"/>
    </location>
    <ligand>
        <name>ATP</name>
        <dbReference type="ChEBI" id="CHEBI:30616"/>
    </ligand>
</feature>
<gene>
    <name evidence="4" type="ORF">DERYTH_LOCUS16720</name>
</gene>
<keyword evidence="2" id="KW-0547">Nucleotide-binding</keyword>
<reference evidence="4" key="1">
    <citation type="submission" date="2021-06" db="EMBL/GenBank/DDBJ databases">
        <authorList>
            <person name="Kallberg Y."/>
            <person name="Tangrot J."/>
            <person name="Rosling A."/>
        </authorList>
    </citation>
    <scope>NUCLEOTIDE SEQUENCE</scope>
    <source>
        <strain evidence="4">MA453B</strain>
    </source>
</reference>
<dbReference type="SMART" id="SM00219">
    <property type="entry name" value="TyrKc"/>
    <property type="match status" value="1"/>
</dbReference>
<dbReference type="AlphaFoldDB" id="A0A9N9IUE8"/>
<organism evidence="4 5">
    <name type="scientific">Dentiscutata erythropus</name>
    <dbReference type="NCBI Taxonomy" id="1348616"/>
    <lineage>
        <taxon>Eukaryota</taxon>
        <taxon>Fungi</taxon>
        <taxon>Fungi incertae sedis</taxon>
        <taxon>Mucoromycota</taxon>
        <taxon>Glomeromycotina</taxon>
        <taxon>Glomeromycetes</taxon>
        <taxon>Diversisporales</taxon>
        <taxon>Gigasporaceae</taxon>
        <taxon>Dentiscutata</taxon>
    </lineage>
</organism>
<sequence length="188" mass="21396">MNPSEDEIKKSLNEEHIEFYEYSCFKDVKLIGEGGYGKVYSAILKSNEITVAIKSFKNNVAIKEVVKELKLHSRVDMHSNIIRLHGATKNEDDIEQHQLASLILDIKDGVRESPIEGTPSAYVKIYTDCWQYDPDIRPDIQQVFLNLRGLSINDEQAISRSAHDINHVSAQIVNQNSLNSRKFLIVIV</sequence>
<comment type="subcellular location">
    <subcellularLocation>
        <location evidence="1">Membrane</location>
        <topology evidence="1">Single-pass membrane protein</topology>
    </subcellularLocation>
</comment>
<dbReference type="PANTHER" id="PTHR24416:SF617">
    <property type="entry name" value="RET ONCOGENE, ISOFORM A"/>
    <property type="match status" value="1"/>
</dbReference>
<comment type="caution">
    <text evidence="4">The sequence shown here is derived from an EMBL/GenBank/DDBJ whole genome shotgun (WGS) entry which is preliminary data.</text>
</comment>
<evidence type="ECO:0000313" key="4">
    <source>
        <dbReference type="EMBL" id="CAG8749110.1"/>
    </source>
</evidence>
<evidence type="ECO:0000256" key="1">
    <source>
        <dbReference type="ARBA" id="ARBA00004167"/>
    </source>
</evidence>
<dbReference type="InterPro" id="IPR050122">
    <property type="entry name" value="RTK"/>
</dbReference>
<dbReference type="InterPro" id="IPR020635">
    <property type="entry name" value="Tyr_kinase_cat_dom"/>
</dbReference>
<feature type="non-terminal residue" evidence="4">
    <location>
        <position position="188"/>
    </location>
</feature>
<dbReference type="GO" id="GO:0005524">
    <property type="term" value="F:ATP binding"/>
    <property type="evidence" value="ECO:0007669"/>
    <property type="project" value="UniProtKB-UniRule"/>
</dbReference>
<dbReference type="InterPro" id="IPR017441">
    <property type="entry name" value="Protein_kinase_ATP_BS"/>
</dbReference>
<dbReference type="Pfam" id="PF00069">
    <property type="entry name" value="Pkinase"/>
    <property type="match status" value="1"/>
</dbReference>
<protein>
    <submittedName>
        <fullName evidence="4">24622_t:CDS:1</fullName>
    </submittedName>
</protein>